<organism evidence="1 2">
    <name type="scientific">Roseateles violae</name>
    <dbReference type="NCBI Taxonomy" id="3058042"/>
    <lineage>
        <taxon>Bacteria</taxon>
        <taxon>Pseudomonadati</taxon>
        <taxon>Pseudomonadota</taxon>
        <taxon>Betaproteobacteria</taxon>
        <taxon>Burkholderiales</taxon>
        <taxon>Sphaerotilaceae</taxon>
        <taxon>Roseateles</taxon>
    </lineage>
</organism>
<proteinExistence type="predicted"/>
<dbReference type="RefSeq" id="WP_290360787.1">
    <property type="nucleotide sequence ID" value="NZ_JAUHHC010000005.1"/>
</dbReference>
<accession>A0ABT8DXW2</accession>
<sequence>MQRVAVFGNAGGGKSTLACRLAALTGLPLHVVDMMEFRPGGARVPQDEFLAAHAQLLRRERWIIDGFGGAGPAWERFARADTLIHVDLALPWHYLGVTHRLLKGLFVTPAGWPEGSPMWRSSLSSYRVIPLCHRHLTPRYRQLLAEQAGAKRVHALRSPGQMREFLAAVARETVTRGG</sequence>
<dbReference type="Proteomes" id="UP001228044">
    <property type="component" value="Unassembled WGS sequence"/>
</dbReference>
<evidence type="ECO:0000313" key="1">
    <source>
        <dbReference type="EMBL" id="MDN3922485.1"/>
    </source>
</evidence>
<dbReference type="PANTHER" id="PTHR37816">
    <property type="entry name" value="YALI0E33011P"/>
    <property type="match status" value="1"/>
</dbReference>
<dbReference type="EMBL" id="JAUHHC010000005">
    <property type="protein sequence ID" value="MDN3922485.1"/>
    <property type="molecule type" value="Genomic_DNA"/>
</dbReference>
<dbReference type="InterPro" id="IPR027417">
    <property type="entry name" value="P-loop_NTPase"/>
</dbReference>
<name>A0ABT8DXW2_9BURK</name>
<comment type="caution">
    <text evidence="1">The sequence shown here is derived from an EMBL/GenBank/DDBJ whole genome shotgun (WGS) entry which is preliminary data.</text>
</comment>
<evidence type="ECO:0000313" key="2">
    <source>
        <dbReference type="Proteomes" id="UP001228044"/>
    </source>
</evidence>
<protein>
    <recommendedName>
        <fullName evidence="3">Adenylate kinase family enzyme</fullName>
    </recommendedName>
</protein>
<dbReference type="PANTHER" id="PTHR37816:SF1">
    <property type="entry name" value="TOXIN"/>
    <property type="match status" value="1"/>
</dbReference>
<dbReference type="SUPFAM" id="SSF52540">
    <property type="entry name" value="P-loop containing nucleoside triphosphate hydrolases"/>
    <property type="match status" value="1"/>
</dbReference>
<dbReference type="InterPro" id="IPR052922">
    <property type="entry name" value="Cytidylate_Kinase-2"/>
</dbReference>
<keyword evidence="2" id="KW-1185">Reference proteome</keyword>
<gene>
    <name evidence="1" type="ORF">QWJ38_19520</name>
</gene>
<reference evidence="1 2" key="1">
    <citation type="submission" date="2023-06" db="EMBL/GenBank/DDBJ databases">
        <title>Pelomonas sp. PFR6 16S ribosomal RNA gene Genome sequencing and assembly.</title>
        <authorList>
            <person name="Woo H."/>
        </authorList>
    </citation>
    <scope>NUCLEOTIDE SEQUENCE [LARGE SCALE GENOMIC DNA]</scope>
    <source>
        <strain evidence="1 2">PFR6</strain>
    </source>
</reference>
<evidence type="ECO:0008006" key="3">
    <source>
        <dbReference type="Google" id="ProtNLM"/>
    </source>
</evidence>